<dbReference type="InterPro" id="IPR002559">
    <property type="entry name" value="Transposase_11"/>
</dbReference>
<dbReference type="EMBL" id="CP001720">
    <property type="protein sequence ID" value="ACV63935.1"/>
    <property type="molecule type" value="Genomic_DNA"/>
</dbReference>
<dbReference type="KEGG" id="dae:Dtox_3193"/>
<accession>C8W4P9</accession>
<proteinExistence type="predicted"/>
<feature type="domain" description="Transposase IS4-like" evidence="1">
    <location>
        <begin position="55"/>
        <end position="273"/>
    </location>
</feature>
<protein>
    <recommendedName>
        <fullName evidence="1">Transposase IS4-like domain-containing protein</fullName>
    </recommendedName>
</protein>
<gene>
    <name evidence="2" type="ordered locus">Dtox_3193</name>
</gene>
<evidence type="ECO:0000313" key="3">
    <source>
        <dbReference type="Proteomes" id="UP000002217"/>
    </source>
</evidence>
<dbReference type="RefSeq" id="WP_015758627.1">
    <property type="nucleotide sequence ID" value="NC_013216.1"/>
</dbReference>
<dbReference type="AlphaFoldDB" id="C8W4P9"/>
<evidence type="ECO:0000259" key="1">
    <source>
        <dbReference type="Pfam" id="PF01609"/>
    </source>
</evidence>
<dbReference type="GO" id="GO:0006313">
    <property type="term" value="P:DNA transposition"/>
    <property type="evidence" value="ECO:0007669"/>
    <property type="project" value="InterPro"/>
</dbReference>
<sequence>MPSLSMGILGDINKFNTAGDGTCMPTNASPYGKKVCNCKLKPGEHCDCPRLFSDPTASWGWDSYNEQYYYGHTFHGFTACDSFYSLPIHIKCVTGERHDSVTGVYALKELVDLYPKINFYSAAFDSAYDANAFYLLNMHYGIKPVIDLNSRSSKPEVVNELVELDKNGVPHCKCLGHQLRNWGLMSKSYRRKWLFPVQCDACIKCPAHSNKTFYTKTMDNPRFFTPIVRGSDEWKQIYKRRSTTERVWDRINIDFNSESAVVYSKERRIVRVFLGSFCSFIDAWAKEKALSITDIFPALARFAA</sequence>
<dbReference type="GO" id="GO:0003677">
    <property type="term" value="F:DNA binding"/>
    <property type="evidence" value="ECO:0007669"/>
    <property type="project" value="InterPro"/>
</dbReference>
<dbReference type="STRING" id="485916.Dtox_3193"/>
<dbReference type="HOGENOM" id="CLU_823700_0_0_9"/>
<dbReference type="eggNOG" id="COG3039">
    <property type="taxonomic scope" value="Bacteria"/>
</dbReference>
<dbReference type="GO" id="GO:0004803">
    <property type="term" value="F:transposase activity"/>
    <property type="evidence" value="ECO:0007669"/>
    <property type="project" value="InterPro"/>
</dbReference>
<dbReference type="Proteomes" id="UP000002217">
    <property type="component" value="Chromosome"/>
</dbReference>
<organism evidence="2 3">
    <name type="scientific">Desulfofarcimen acetoxidans (strain ATCC 49208 / DSM 771 / KCTC 5769 / VKM B-1644 / 5575)</name>
    <name type="common">Desulfotomaculum acetoxidans</name>
    <dbReference type="NCBI Taxonomy" id="485916"/>
    <lineage>
        <taxon>Bacteria</taxon>
        <taxon>Bacillati</taxon>
        <taxon>Bacillota</taxon>
        <taxon>Clostridia</taxon>
        <taxon>Eubacteriales</taxon>
        <taxon>Peptococcaceae</taxon>
        <taxon>Desulfofarcimen</taxon>
    </lineage>
</organism>
<dbReference type="Pfam" id="PF01609">
    <property type="entry name" value="DDE_Tnp_1"/>
    <property type="match status" value="1"/>
</dbReference>
<keyword evidence="3" id="KW-1185">Reference proteome</keyword>
<reference evidence="2 3" key="1">
    <citation type="journal article" date="2009" name="Stand. Genomic Sci.">
        <title>Complete genome sequence of Desulfotomaculum acetoxidans type strain (5575).</title>
        <authorList>
            <person name="Spring S."/>
            <person name="Lapidus A."/>
            <person name="Schroder M."/>
            <person name="Gleim D."/>
            <person name="Sims D."/>
            <person name="Meincke L."/>
            <person name="Glavina Del Rio T."/>
            <person name="Tice H."/>
            <person name="Copeland A."/>
            <person name="Cheng J.F."/>
            <person name="Lucas S."/>
            <person name="Chen F."/>
            <person name="Nolan M."/>
            <person name="Bruce D."/>
            <person name="Goodwin L."/>
            <person name="Pitluck S."/>
            <person name="Ivanova N."/>
            <person name="Mavromatis K."/>
            <person name="Mikhailova N."/>
            <person name="Pati A."/>
            <person name="Chen A."/>
            <person name="Palaniappan K."/>
            <person name="Land M."/>
            <person name="Hauser L."/>
            <person name="Chang Y.J."/>
            <person name="Jeffries C.D."/>
            <person name="Chain P."/>
            <person name="Saunders E."/>
            <person name="Brettin T."/>
            <person name="Detter J.C."/>
            <person name="Goker M."/>
            <person name="Bristow J."/>
            <person name="Eisen J.A."/>
            <person name="Markowitz V."/>
            <person name="Hugenholtz P."/>
            <person name="Kyrpides N.C."/>
            <person name="Klenk H.P."/>
            <person name="Han C."/>
        </authorList>
    </citation>
    <scope>NUCLEOTIDE SEQUENCE [LARGE SCALE GENOMIC DNA]</scope>
    <source>
        <strain evidence="3">ATCC 49208 / DSM 771 / VKM B-1644</strain>
    </source>
</reference>
<evidence type="ECO:0000313" key="2">
    <source>
        <dbReference type="EMBL" id="ACV63935.1"/>
    </source>
</evidence>
<name>C8W4P9_DESAS</name>